<organism evidence="1">
    <name type="scientific">Tanacetum cinerariifolium</name>
    <name type="common">Dalmatian daisy</name>
    <name type="synonym">Chrysanthemum cinerariifolium</name>
    <dbReference type="NCBI Taxonomy" id="118510"/>
    <lineage>
        <taxon>Eukaryota</taxon>
        <taxon>Viridiplantae</taxon>
        <taxon>Streptophyta</taxon>
        <taxon>Embryophyta</taxon>
        <taxon>Tracheophyta</taxon>
        <taxon>Spermatophyta</taxon>
        <taxon>Magnoliopsida</taxon>
        <taxon>eudicotyledons</taxon>
        <taxon>Gunneridae</taxon>
        <taxon>Pentapetalae</taxon>
        <taxon>asterids</taxon>
        <taxon>campanulids</taxon>
        <taxon>Asterales</taxon>
        <taxon>Asteraceae</taxon>
        <taxon>Asteroideae</taxon>
        <taxon>Anthemideae</taxon>
        <taxon>Anthemidinae</taxon>
        <taxon>Tanacetum</taxon>
    </lineage>
</organism>
<reference evidence="1" key="1">
    <citation type="journal article" date="2019" name="Sci. Rep.">
        <title>Draft genome of Tanacetum cinerariifolium, the natural source of mosquito coil.</title>
        <authorList>
            <person name="Yamashiro T."/>
            <person name="Shiraishi A."/>
            <person name="Satake H."/>
            <person name="Nakayama K."/>
        </authorList>
    </citation>
    <scope>NUCLEOTIDE SEQUENCE</scope>
</reference>
<dbReference type="EMBL" id="BKCJ011080824">
    <property type="protein sequence ID" value="GFC81679.1"/>
    <property type="molecule type" value="Genomic_DNA"/>
</dbReference>
<gene>
    <name evidence="1" type="ORF">Tci_853649</name>
</gene>
<name>A0A699R2L0_TANCI</name>
<feature type="non-terminal residue" evidence="1">
    <location>
        <position position="1"/>
    </location>
</feature>
<evidence type="ECO:0000313" key="1">
    <source>
        <dbReference type="EMBL" id="GFC81679.1"/>
    </source>
</evidence>
<sequence>AGISLQPVIAEIEQLEKAAVAPPPVAVDVLATVTEMTALNVRKAAIEAEMKALATPSGGIDAKLADMELKAFGLLHYEKVSIDGDFRIHFTKHEQDFKFDELSPGEQLRAKLGLYIALIDMDVQFQNGRHPRFIMLDSPAGEEADQAFLDGLKDTLTYIESALGSELQVFVGTAQRELQTAVAPEKAAVRARGEFFF</sequence>
<dbReference type="Gene3D" id="3.40.50.300">
    <property type="entry name" value="P-loop containing nucleotide triphosphate hydrolases"/>
    <property type="match status" value="1"/>
</dbReference>
<comment type="caution">
    <text evidence="1">The sequence shown here is derived from an EMBL/GenBank/DDBJ whole genome shotgun (WGS) entry which is preliminary data.</text>
</comment>
<protein>
    <submittedName>
        <fullName evidence="1">Uncharacterized protein</fullName>
    </submittedName>
</protein>
<proteinExistence type="predicted"/>
<dbReference type="AlphaFoldDB" id="A0A699R2L0"/>
<dbReference type="InterPro" id="IPR027417">
    <property type="entry name" value="P-loop_NTPase"/>
</dbReference>
<accession>A0A699R2L0</accession>